<accession>A0A4U0P7N7</accession>
<gene>
    <name evidence="1" type="ORF">FAZ15_04220</name>
</gene>
<organism evidence="1 2">
    <name type="scientific">Sphingobacterium olei</name>
    <dbReference type="NCBI Taxonomy" id="2571155"/>
    <lineage>
        <taxon>Bacteria</taxon>
        <taxon>Pseudomonadati</taxon>
        <taxon>Bacteroidota</taxon>
        <taxon>Sphingobacteriia</taxon>
        <taxon>Sphingobacteriales</taxon>
        <taxon>Sphingobacteriaceae</taxon>
        <taxon>Sphingobacterium</taxon>
    </lineage>
</organism>
<dbReference type="AlphaFoldDB" id="A0A4U0P7N7"/>
<evidence type="ECO:0000313" key="2">
    <source>
        <dbReference type="Proteomes" id="UP000306808"/>
    </source>
</evidence>
<reference evidence="1 2" key="1">
    <citation type="submission" date="2019-04" db="EMBL/GenBank/DDBJ databases">
        <title>Sphingobacterium olei sp. nov., isolated from oil-contaminated soil.</title>
        <authorList>
            <person name="Liu B."/>
        </authorList>
    </citation>
    <scope>NUCLEOTIDE SEQUENCE [LARGE SCALE GENOMIC DNA]</scope>
    <source>
        <strain evidence="1 2">HAL-9</strain>
    </source>
</reference>
<keyword evidence="2" id="KW-1185">Reference proteome</keyword>
<proteinExistence type="predicted"/>
<dbReference type="EMBL" id="SUME01000001">
    <property type="protein sequence ID" value="TJZ63493.1"/>
    <property type="molecule type" value="Genomic_DNA"/>
</dbReference>
<dbReference type="OrthoDB" id="711624at2"/>
<protein>
    <submittedName>
        <fullName evidence="1">Uncharacterized protein</fullName>
    </submittedName>
</protein>
<dbReference type="RefSeq" id="WP_136900037.1">
    <property type="nucleotide sequence ID" value="NZ_SUME01000001.1"/>
</dbReference>
<sequence length="78" mass="9093">MDHIIKKLEKTNNINDVTKKFTLIVDEHQVVHGALFFISIENRDYKVMIPAPFHEVLIANDPPTYKKILNHKEALLLK</sequence>
<evidence type="ECO:0000313" key="1">
    <source>
        <dbReference type="EMBL" id="TJZ63493.1"/>
    </source>
</evidence>
<name>A0A4U0P7N7_9SPHI</name>
<dbReference type="Proteomes" id="UP000306808">
    <property type="component" value="Unassembled WGS sequence"/>
</dbReference>
<comment type="caution">
    <text evidence="1">The sequence shown here is derived from an EMBL/GenBank/DDBJ whole genome shotgun (WGS) entry which is preliminary data.</text>
</comment>